<accession>A0ABQ8J3P5</accession>
<reference evidence="1 2" key="2">
    <citation type="journal article" date="2022" name="Mol. Biol. Evol.">
        <title>Comparative Genomics Reveals Insights into the Divergent Evolution of Astigmatic Mites and Household Pest Adaptations.</title>
        <authorList>
            <person name="Xiong Q."/>
            <person name="Wan A.T."/>
            <person name="Liu X."/>
            <person name="Fung C.S."/>
            <person name="Xiao X."/>
            <person name="Malainual N."/>
            <person name="Hou J."/>
            <person name="Wang L."/>
            <person name="Wang M."/>
            <person name="Yang K.Y."/>
            <person name="Cui Y."/>
            <person name="Leung E.L."/>
            <person name="Nong W."/>
            <person name="Shin S.K."/>
            <person name="Au S.W."/>
            <person name="Jeong K.Y."/>
            <person name="Chew F.T."/>
            <person name="Hui J.H."/>
            <person name="Leung T.F."/>
            <person name="Tungtrongchitr A."/>
            <person name="Zhong N."/>
            <person name="Liu Z."/>
            <person name="Tsui S.K."/>
        </authorList>
    </citation>
    <scope>NUCLEOTIDE SEQUENCE [LARGE SCALE GENOMIC DNA]</scope>
    <source>
        <strain evidence="1">Derp</strain>
    </source>
</reference>
<dbReference type="EMBL" id="NJHN03000078">
    <property type="protein sequence ID" value="KAH9417203.1"/>
    <property type="molecule type" value="Genomic_DNA"/>
</dbReference>
<comment type="caution">
    <text evidence="1">The sequence shown here is derived from an EMBL/GenBank/DDBJ whole genome shotgun (WGS) entry which is preliminary data.</text>
</comment>
<proteinExistence type="predicted"/>
<gene>
    <name evidence="1" type="ORF">DERP_012949</name>
</gene>
<name>A0ABQ8J3P5_DERPT</name>
<dbReference type="Proteomes" id="UP000887458">
    <property type="component" value="Unassembled WGS sequence"/>
</dbReference>
<sequence length="61" mass="7153">MIKNIHLMYVTQASRFRNHFPTTIDGNLMNINHRGIEEAKSENEKSSLFNSPLNFLFRKSN</sequence>
<evidence type="ECO:0000313" key="1">
    <source>
        <dbReference type="EMBL" id="KAH9417203.1"/>
    </source>
</evidence>
<organism evidence="1 2">
    <name type="scientific">Dermatophagoides pteronyssinus</name>
    <name type="common">European house dust mite</name>
    <dbReference type="NCBI Taxonomy" id="6956"/>
    <lineage>
        <taxon>Eukaryota</taxon>
        <taxon>Metazoa</taxon>
        <taxon>Ecdysozoa</taxon>
        <taxon>Arthropoda</taxon>
        <taxon>Chelicerata</taxon>
        <taxon>Arachnida</taxon>
        <taxon>Acari</taxon>
        <taxon>Acariformes</taxon>
        <taxon>Sarcoptiformes</taxon>
        <taxon>Astigmata</taxon>
        <taxon>Psoroptidia</taxon>
        <taxon>Analgoidea</taxon>
        <taxon>Pyroglyphidae</taxon>
        <taxon>Dermatophagoidinae</taxon>
        <taxon>Dermatophagoides</taxon>
    </lineage>
</organism>
<reference evidence="1 2" key="1">
    <citation type="journal article" date="2018" name="J. Allergy Clin. Immunol.">
        <title>High-quality assembly of Dermatophagoides pteronyssinus genome and transcriptome reveals a wide range of novel allergens.</title>
        <authorList>
            <person name="Liu X.Y."/>
            <person name="Yang K.Y."/>
            <person name="Wang M.Q."/>
            <person name="Kwok J.S."/>
            <person name="Zeng X."/>
            <person name="Yang Z."/>
            <person name="Xiao X.J."/>
            <person name="Lau C.P."/>
            <person name="Li Y."/>
            <person name="Huang Z.M."/>
            <person name="Ba J.G."/>
            <person name="Yim A.K."/>
            <person name="Ouyang C.Y."/>
            <person name="Ngai S.M."/>
            <person name="Chan T.F."/>
            <person name="Leung E.L."/>
            <person name="Liu L."/>
            <person name="Liu Z.G."/>
            <person name="Tsui S.K."/>
        </authorList>
    </citation>
    <scope>NUCLEOTIDE SEQUENCE [LARGE SCALE GENOMIC DNA]</scope>
    <source>
        <strain evidence="1">Derp</strain>
    </source>
</reference>
<evidence type="ECO:0000313" key="2">
    <source>
        <dbReference type="Proteomes" id="UP000887458"/>
    </source>
</evidence>
<protein>
    <submittedName>
        <fullName evidence="1">Uncharacterized protein</fullName>
    </submittedName>
</protein>
<keyword evidence="2" id="KW-1185">Reference proteome</keyword>